<dbReference type="SUPFAM" id="SSF103473">
    <property type="entry name" value="MFS general substrate transporter"/>
    <property type="match status" value="1"/>
</dbReference>
<dbReference type="PANTHER" id="PTHR23511">
    <property type="entry name" value="SYNAPTIC VESICLE GLYCOPROTEIN 2"/>
    <property type="match status" value="1"/>
</dbReference>
<dbReference type="PROSITE" id="PS50850">
    <property type="entry name" value="MFS"/>
    <property type="match status" value="1"/>
</dbReference>
<feature type="transmembrane region" description="Helical" evidence="7">
    <location>
        <begin position="208"/>
        <end position="226"/>
    </location>
</feature>
<feature type="transmembrane region" description="Helical" evidence="7">
    <location>
        <begin position="419"/>
        <end position="437"/>
    </location>
</feature>
<dbReference type="STRING" id="61395.A0A1Y1W6C5"/>
<evidence type="ECO:0000313" key="9">
    <source>
        <dbReference type="EMBL" id="ORX68714.1"/>
    </source>
</evidence>
<dbReference type="InterPro" id="IPR036259">
    <property type="entry name" value="MFS_trans_sf"/>
</dbReference>
<keyword evidence="2" id="KW-0813">Transport</keyword>
<feature type="transmembrane region" description="Helical" evidence="7">
    <location>
        <begin position="367"/>
        <end position="387"/>
    </location>
</feature>
<evidence type="ECO:0000256" key="7">
    <source>
        <dbReference type="SAM" id="Phobius"/>
    </source>
</evidence>
<feature type="transmembrane region" description="Helical" evidence="7">
    <location>
        <begin position="536"/>
        <end position="557"/>
    </location>
</feature>
<feature type="transmembrane region" description="Helical" evidence="7">
    <location>
        <begin position="165"/>
        <end position="188"/>
    </location>
</feature>
<keyword evidence="10" id="KW-1185">Reference proteome</keyword>
<organism evidence="9 10">
    <name type="scientific">Linderina pennispora</name>
    <dbReference type="NCBI Taxonomy" id="61395"/>
    <lineage>
        <taxon>Eukaryota</taxon>
        <taxon>Fungi</taxon>
        <taxon>Fungi incertae sedis</taxon>
        <taxon>Zoopagomycota</taxon>
        <taxon>Kickxellomycotina</taxon>
        <taxon>Kickxellomycetes</taxon>
        <taxon>Kickxellales</taxon>
        <taxon>Kickxellaceae</taxon>
        <taxon>Linderina</taxon>
    </lineage>
</organism>
<dbReference type="Proteomes" id="UP000193922">
    <property type="component" value="Unassembled WGS sequence"/>
</dbReference>
<dbReference type="CDD" id="cd17316">
    <property type="entry name" value="MFS_SV2_like"/>
    <property type="match status" value="1"/>
</dbReference>
<gene>
    <name evidence="9" type="ORF">DL89DRAFT_293921</name>
</gene>
<evidence type="ECO:0000256" key="6">
    <source>
        <dbReference type="SAM" id="MobiDB-lite"/>
    </source>
</evidence>
<dbReference type="InterPro" id="IPR011701">
    <property type="entry name" value="MFS"/>
</dbReference>
<reference evidence="9 10" key="1">
    <citation type="submission" date="2016-07" db="EMBL/GenBank/DDBJ databases">
        <title>Pervasive Adenine N6-methylation of Active Genes in Fungi.</title>
        <authorList>
            <consortium name="DOE Joint Genome Institute"/>
            <person name="Mondo S.J."/>
            <person name="Dannebaum R.O."/>
            <person name="Kuo R.C."/>
            <person name="Labutti K."/>
            <person name="Haridas S."/>
            <person name="Kuo A."/>
            <person name="Salamov A."/>
            <person name="Ahrendt S.R."/>
            <person name="Lipzen A."/>
            <person name="Sullivan W."/>
            <person name="Andreopoulos W.B."/>
            <person name="Clum A."/>
            <person name="Lindquist E."/>
            <person name="Daum C."/>
            <person name="Ramamoorthy G.K."/>
            <person name="Gryganskyi A."/>
            <person name="Culley D."/>
            <person name="Magnuson J.K."/>
            <person name="James T.Y."/>
            <person name="O'Malley M.A."/>
            <person name="Stajich J.E."/>
            <person name="Spatafora J.W."/>
            <person name="Visel A."/>
            <person name="Grigoriev I.V."/>
        </authorList>
    </citation>
    <scope>NUCLEOTIDE SEQUENCE [LARGE SCALE GENOMIC DNA]</scope>
    <source>
        <strain evidence="9 10">ATCC 12442</strain>
    </source>
</reference>
<dbReference type="Pfam" id="PF07690">
    <property type="entry name" value="MFS_1"/>
    <property type="match status" value="1"/>
</dbReference>
<feature type="transmembrane region" description="Helical" evidence="7">
    <location>
        <begin position="129"/>
        <end position="153"/>
    </location>
</feature>
<dbReference type="OrthoDB" id="4139357at2759"/>
<comment type="subcellular location">
    <subcellularLocation>
        <location evidence="1">Membrane</location>
        <topology evidence="1">Multi-pass membrane protein</topology>
    </subcellularLocation>
</comment>
<keyword evidence="5 7" id="KW-0472">Membrane</keyword>
<feature type="transmembrane region" description="Helical" evidence="7">
    <location>
        <begin position="78"/>
        <end position="99"/>
    </location>
</feature>
<evidence type="ECO:0000259" key="8">
    <source>
        <dbReference type="PROSITE" id="PS50850"/>
    </source>
</evidence>
<dbReference type="PANTHER" id="PTHR23511:SF5">
    <property type="entry name" value="MAJOR FACILITATOR-TYPE TRANSPORTER HXNZ-RELATED"/>
    <property type="match status" value="1"/>
</dbReference>
<name>A0A1Y1W6C5_9FUNG</name>
<evidence type="ECO:0000256" key="1">
    <source>
        <dbReference type="ARBA" id="ARBA00004141"/>
    </source>
</evidence>
<evidence type="ECO:0000313" key="10">
    <source>
        <dbReference type="Proteomes" id="UP000193922"/>
    </source>
</evidence>
<evidence type="ECO:0000256" key="2">
    <source>
        <dbReference type="ARBA" id="ARBA00022448"/>
    </source>
</evidence>
<feature type="transmembrane region" description="Helical" evidence="7">
    <location>
        <begin position="444"/>
        <end position="463"/>
    </location>
</feature>
<keyword evidence="3 7" id="KW-0812">Transmembrane</keyword>
<dbReference type="RefSeq" id="XP_040742496.1">
    <property type="nucleotide sequence ID" value="XM_040890443.1"/>
</dbReference>
<dbReference type="Gene3D" id="1.20.1250.20">
    <property type="entry name" value="MFS general substrate transporter like domains"/>
    <property type="match status" value="1"/>
</dbReference>
<evidence type="ECO:0000256" key="5">
    <source>
        <dbReference type="ARBA" id="ARBA00023136"/>
    </source>
</evidence>
<evidence type="ECO:0000256" key="3">
    <source>
        <dbReference type="ARBA" id="ARBA00022692"/>
    </source>
</evidence>
<feature type="region of interest" description="Disordered" evidence="6">
    <location>
        <begin position="292"/>
        <end position="313"/>
    </location>
</feature>
<protein>
    <submittedName>
        <fullName evidence="9">MFS general substrate transporter</fullName>
    </submittedName>
</protein>
<feature type="transmembrane region" description="Helical" evidence="7">
    <location>
        <begin position="506"/>
        <end position="530"/>
    </location>
</feature>
<comment type="caution">
    <text evidence="9">The sequence shown here is derived from an EMBL/GenBank/DDBJ whole genome shotgun (WGS) entry which is preliminary data.</text>
</comment>
<evidence type="ECO:0000256" key="4">
    <source>
        <dbReference type="ARBA" id="ARBA00022989"/>
    </source>
</evidence>
<dbReference type="GeneID" id="63807091"/>
<dbReference type="GO" id="GO:0022857">
    <property type="term" value="F:transmembrane transporter activity"/>
    <property type="evidence" value="ECO:0007669"/>
    <property type="project" value="InterPro"/>
</dbReference>
<feature type="transmembrane region" description="Helical" evidence="7">
    <location>
        <begin position="469"/>
        <end position="494"/>
    </location>
</feature>
<sequence>MPAGEYYGTALERASDDPVDDSEVELNRMISNIGFGKFHRRILGLCGLGWLADNMFMQCIACILPRVQQHFSVSNGQIGLMSSSMFLGLTGGALMWGLLSDRFGRLVAYHWTLVVSAVFAMLASFAPSFGVFCACLFGLGTGVGGNMPVDGAIFLEFIPREKRHLLTLLSVFFSFGSVLTSVLALAILPPFSCPDDSQGCDVGKLNNGWRYLMATLSLVTMAMVVLRNGWFSLYESPKFLLQQNRRSDVIIVLKKIVMFNGGTTKAVATSPRSGDHSDGQDVADFESSLISPQINQSSDDIARPPSLSSSDDMSWLEWPEDIEEPGRPASRPQAKSIQSRIRGALDFRSHMRSLEPLFTPELRRTTVLIWLIWSLVAMGFTMFNVFLPKFLESRSAPGAQQQQLAAGSHSKQTAVYRDALIYAVSGIPGSILGAWMVDTRLGRIYSMAISTFFAGLALITFAMTAKTHVAWLTTMSSSVFGLTSSLMYAIIYAYTPEVFHPSVRGTACGIASAMGRVAGIIAPLVAGMLLEVSTTLPMYLSVALLWMSAASMVALPIETRDIAT</sequence>
<accession>A0A1Y1W6C5</accession>
<dbReference type="EMBL" id="MCFD01000009">
    <property type="protein sequence ID" value="ORX68714.1"/>
    <property type="molecule type" value="Genomic_DNA"/>
</dbReference>
<feature type="transmembrane region" description="Helical" evidence="7">
    <location>
        <begin position="106"/>
        <end position="123"/>
    </location>
</feature>
<feature type="domain" description="Major facilitator superfamily (MFS) profile" evidence="8">
    <location>
        <begin position="42"/>
        <end position="560"/>
    </location>
</feature>
<dbReference type="InterPro" id="IPR020846">
    <property type="entry name" value="MFS_dom"/>
</dbReference>
<proteinExistence type="predicted"/>
<keyword evidence="4 7" id="KW-1133">Transmembrane helix</keyword>
<dbReference type="AlphaFoldDB" id="A0A1Y1W6C5"/>
<dbReference type="GO" id="GO:0016020">
    <property type="term" value="C:membrane"/>
    <property type="evidence" value="ECO:0007669"/>
    <property type="project" value="UniProtKB-SubCell"/>
</dbReference>